<reference evidence="2 3" key="1">
    <citation type="submission" date="2016-11" db="EMBL/GenBank/DDBJ databases">
        <authorList>
            <person name="Jaros S."/>
            <person name="Januszkiewicz K."/>
            <person name="Wedrychowicz H."/>
        </authorList>
    </citation>
    <scope>NUCLEOTIDE SEQUENCE [LARGE SCALE GENOMIC DNA]</scope>
    <source>
        <strain evidence="2 3">DSM 4740</strain>
    </source>
</reference>
<dbReference type="AlphaFoldDB" id="A0A1M7DQT6"/>
<dbReference type="EMBL" id="BJXU01000033">
    <property type="protein sequence ID" value="GEN23019.1"/>
    <property type="molecule type" value="Genomic_DNA"/>
</dbReference>
<dbReference type="Pfam" id="PF11390">
    <property type="entry name" value="FdsD"/>
    <property type="match status" value="1"/>
</dbReference>
<dbReference type="Proteomes" id="UP000321726">
    <property type="component" value="Unassembled WGS sequence"/>
</dbReference>
<reference evidence="1 4" key="2">
    <citation type="submission" date="2019-07" db="EMBL/GenBank/DDBJ databases">
        <title>Whole genome shotgun sequence of Halomonas cupida NBRC 102219.</title>
        <authorList>
            <person name="Hosoyama A."/>
            <person name="Uohara A."/>
            <person name="Ohji S."/>
            <person name="Ichikawa N."/>
        </authorList>
    </citation>
    <scope>NUCLEOTIDE SEQUENCE [LARGE SCALE GENOMIC DNA]</scope>
    <source>
        <strain evidence="1 4">NBRC 102219</strain>
    </source>
</reference>
<dbReference type="RefSeq" id="WP_073434349.1">
    <property type="nucleotide sequence ID" value="NZ_BJXU01000033.1"/>
</dbReference>
<proteinExistence type="predicted"/>
<dbReference type="InterPro" id="IPR021074">
    <property type="entry name" value="Formate_DH_dsu"/>
</dbReference>
<accession>A0A1M7DQT6</accession>
<evidence type="ECO:0000313" key="4">
    <source>
        <dbReference type="Proteomes" id="UP000321726"/>
    </source>
</evidence>
<organism evidence="2 3">
    <name type="scientific">Halomonas cupida</name>
    <dbReference type="NCBI Taxonomy" id="44933"/>
    <lineage>
        <taxon>Bacteria</taxon>
        <taxon>Pseudomonadati</taxon>
        <taxon>Pseudomonadota</taxon>
        <taxon>Gammaproteobacteria</taxon>
        <taxon>Oceanospirillales</taxon>
        <taxon>Halomonadaceae</taxon>
        <taxon>Halomonas</taxon>
    </lineage>
</organism>
<dbReference type="STRING" id="44933.SAMN05660971_01441"/>
<dbReference type="OrthoDB" id="8527650at2"/>
<evidence type="ECO:0000313" key="1">
    <source>
        <dbReference type="EMBL" id="GEN23019.1"/>
    </source>
</evidence>
<dbReference type="EMBL" id="FRCA01000003">
    <property type="protein sequence ID" value="SHL81846.1"/>
    <property type="molecule type" value="Genomic_DNA"/>
</dbReference>
<evidence type="ECO:0000313" key="2">
    <source>
        <dbReference type="EMBL" id="SHL81846.1"/>
    </source>
</evidence>
<dbReference type="Proteomes" id="UP000184123">
    <property type="component" value="Unassembled WGS sequence"/>
</dbReference>
<gene>
    <name evidence="1" type="ORF">HCU01_09680</name>
    <name evidence="2" type="ORF">SAMN05660971_01441</name>
</gene>
<protein>
    <submittedName>
        <fullName evidence="2">Formate dehydrogenase subunit delta</fullName>
    </submittedName>
</protein>
<keyword evidence="4" id="KW-1185">Reference proteome</keyword>
<name>A0A1M7DQT6_9GAMM</name>
<evidence type="ECO:0000313" key="3">
    <source>
        <dbReference type="Proteomes" id="UP000184123"/>
    </source>
</evidence>
<sequence length="84" mass="9464">MEHDQGAHLVRMVNQIATNLSHERDAATRVRVHLEKFWARSMKQRLIACLDDPGHKLTPLAHEAVKHLAGREAEKSHASSSAHQ</sequence>